<keyword evidence="1" id="KW-0391">Immunity</keyword>
<keyword evidence="2" id="KW-1064">Adaptive immunity</keyword>
<evidence type="ECO:0000256" key="6">
    <source>
        <dbReference type="SAM" id="SignalP"/>
    </source>
</evidence>
<evidence type="ECO:0000256" key="1">
    <source>
        <dbReference type="ARBA" id="ARBA00022859"/>
    </source>
</evidence>
<dbReference type="InParanoid" id="A0A2I3T946"/>
<dbReference type="OMA" id="SCFLCTQ"/>
<dbReference type="EMBL" id="AACZ04063678">
    <property type="status" value="NOT_ANNOTATED_CDS"/>
    <property type="molecule type" value="Genomic_DNA"/>
</dbReference>
<dbReference type="Proteomes" id="UP000002277">
    <property type="component" value="Chromosome 2A"/>
</dbReference>
<dbReference type="InterPro" id="IPR003599">
    <property type="entry name" value="Ig_sub"/>
</dbReference>
<reference evidence="8 9" key="1">
    <citation type="journal article" date="2005" name="Nature">
        <title>Initial sequence of the chimpanzee genome and comparison with the human genome.</title>
        <authorList>
            <consortium name="Chimpanzee sequencing and analysis consortium"/>
        </authorList>
    </citation>
    <scope>NUCLEOTIDE SEQUENCE [LARGE SCALE GENOMIC DNA]</scope>
</reference>
<evidence type="ECO:0000256" key="2">
    <source>
        <dbReference type="ARBA" id="ARBA00023130"/>
    </source>
</evidence>
<dbReference type="FunFam" id="2.60.40.10:FF:001378">
    <property type="entry name" value="Immunoglobulin kappa variable 4-1"/>
    <property type="match status" value="1"/>
</dbReference>
<dbReference type="InterPro" id="IPR013783">
    <property type="entry name" value="Ig-like_fold"/>
</dbReference>
<evidence type="ECO:0000259" key="7">
    <source>
        <dbReference type="PROSITE" id="PS50835"/>
    </source>
</evidence>
<dbReference type="PROSITE" id="PS50835">
    <property type="entry name" value="IG_LIKE"/>
    <property type="match status" value="1"/>
</dbReference>
<dbReference type="FunCoup" id="A0A2I3T946">
    <property type="interactions" value="248"/>
</dbReference>
<evidence type="ECO:0000256" key="4">
    <source>
        <dbReference type="ARBA" id="ARBA00023319"/>
    </source>
</evidence>
<dbReference type="GO" id="GO:0006955">
    <property type="term" value="P:immune response"/>
    <property type="evidence" value="ECO:0000318"/>
    <property type="project" value="GO_Central"/>
</dbReference>
<feature type="chain" id="PRO_5014199304" description="Ig-like domain-containing protein" evidence="6">
    <location>
        <begin position="21"/>
        <end position="180"/>
    </location>
</feature>
<reference evidence="8" key="2">
    <citation type="submission" date="2025-08" db="UniProtKB">
        <authorList>
            <consortium name="Ensembl"/>
        </authorList>
    </citation>
    <scope>IDENTIFICATION</scope>
</reference>
<keyword evidence="4" id="KW-0393">Immunoglobulin domain</keyword>
<dbReference type="InterPro" id="IPR050150">
    <property type="entry name" value="IgV_Light_Chain"/>
</dbReference>
<name>A0A2I3T946_PANTR</name>
<dbReference type="SMART" id="SM00406">
    <property type="entry name" value="IGv"/>
    <property type="match status" value="1"/>
</dbReference>
<proteinExistence type="predicted"/>
<dbReference type="InterPro" id="IPR036179">
    <property type="entry name" value="Ig-like_dom_sf"/>
</dbReference>
<protein>
    <recommendedName>
        <fullName evidence="7">Ig-like domain-containing protein</fullName>
    </recommendedName>
</protein>
<feature type="domain" description="Ig-like" evidence="7">
    <location>
        <begin position="20"/>
        <end position="115"/>
    </location>
</feature>
<dbReference type="Bgee" id="ENSPTRG00000046612">
    <property type="expression patterns" value="Expressed in spleen and 15 other cell types or tissues"/>
</dbReference>
<dbReference type="Ensembl" id="ENSPTRT00000108871.1">
    <property type="protein sequence ID" value="ENSPTRP00000085718.1"/>
    <property type="gene ID" value="ENSPTRG00000046612.1"/>
</dbReference>
<sequence>MVLQTQVFISLLLWISGAYGDIVMTQSPDSLAVSLGGRATINCKSSQSILYSSNNKNYLAWYQQKPGQPPKLLIYWASTRQSGVPDRFSGSGSGTDFTLTISSLQAEDVAVYYCQQHYSAPPTVLQPRTQTSSPCAGPVGLCCGSCFLCTQPQTCMLPLCVGEVTLLIYSLEGLQGPGLN</sequence>
<feature type="signal peptide" evidence="6">
    <location>
        <begin position="1"/>
        <end position="20"/>
    </location>
</feature>
<organism evidence="8 9">
    <name type="scientific">Pan troglodytes</name>
    <name type="common">Chimpanzee</name>
    <dbReference type="NCBI Taxonomy" id="9598"/>
    <lineage>
        <taxon>Eukaryota</taxon>
        <taxon>Metazoa</taxon>
        <taxon>Chordata</taxon>
        <taxon>Craniata</taxon>
        <taxon>Vertebrata</taxon>
        <taxon>Euteleostomi</taxon>
        <taxon>Mammalia</taxon>
        <taxon>Eutheria</taxon>
        <taxon>Euarchontoglires</taxon>
        <taxon>Primates</taxon>
        <taxon>Haplorrhini</taxon>
        <taxon>Catarrhini</taxon>
        <taxon>Hominidae</taxon>
        <taxon>Pan</taxon>
    </lineage>
</organism>
<dbReference type="GO" id="GO:0019814">
    <property type="term" value="C:immunoglobulin complex"/>
    <property type="evidence" value="ECO:0000318"/>
    <property type="project" value="GO_Central"/>
</dbReference>
<dbReference type="SUPFAM" id="SSF48726">
    <property type="entry name" value="Immunoglobulin"/>
    <property type="match status" value="1"/>
</dbReference>
<dbReference type="SMART" id="SM00409">
    <property type="entry name" value="IG"/>
    <property type="match status" value="1"/>
</dbReference>
<dbReference type="GeneTree" id="ENSGT00940000153094"/>
<dbReference type="GO" id="GO:0005576">
    <property type="term" value="C:extracellular region"/>
    <property type="evidence" value="ECO:0007669"/>
    <property type="project" value="UniProtKB-ARBA"/>
</dbReference>
<keyword evidence="5" id="KW-1280">Immunoglobulin</keyword>
<dbReference type="AlphaFoldDB" id="A0A2I3T946"/>
<evidence type="ECO:0000313" key="9">
    <source>
        <dbReference type="Proteomes" id="UP000002277"/>
    </source>
</evidence>
<dbReference type="GO" id="GO:0002250">
    <property type="term" value="P:adaptive immune response"/>
    <property type="evidence" value="ECO:0007669"/>
    <property type="project" value="UniProtKB-KW"/>
</dbReference>
<evidence type="ECO:0000256" key="3">
    <source>
        <dbReference type="ARBA" id="ARBA00023157"/>
    </source>
</evidence>
<dbReference type="Pfam" id="PF07686">
    <property type="entry name" value="V-set"/>
    <property type="match status" value="1"/>
</dbReference>
<evidence type="ECO:0000256" key="5">
    <source>
        <dbReference type="ARBA" id="ARBA00043265"/>
    </source>
</evidence>
<dbReference type="InterPro" id="IPR013106">
    <property type="entry name" value="Ig_V-set"/>
</dbReference>
<dbReference type="InterPro" id="IPR007110">
    <property type="entry name" value="Ig-like_dom"/>
</dbReference>
<accession>A0A2I3T946</accession>
<dbReference type="PANTHER" id="PTHR23267">
    <property type="entry name" value="IMMUNOGLOBULIN LIGHT CHAIN"/>
    <property type="match status" value="1"/>
</dbReference>
<reference evidence="8" key="3">
    <citation type="submission" date="2025-09" db="UniProtKB">
        <authorList>
            <consortium name="Ensembl"/>
        </authorList>
    </citation>
    <scope>IDENTIFICATION</scope>
</reference>
<evidence type="ECO:0000313" key="8">
    <source>
        <dbReference type="Ensembl" id="ENSPTRP00000085718.1"/>
    </source>
</evidence>
<dbReference type="Gene3D" id="2.60.40.10">
    <property type="entry name" value="Immunoglobulins"/>
    <property type="match status" value="1"/>
</dbReference>
<keyword evidence="3" id="KW-1015">Disulfide bond</keyword>
<keyword evidence="6" id="KW-0732">Signal</keyword>
<keyword evidence="9" id="KW-1185">Reference proteome</keyword>
<dbReference type="CDD" id="cd04980">
    <property type="entry name" value="IgV_L_kappa"/>
    <property type="match status" value="1"/>
</dbReference>